<sequence length="425" mass="49608">MSWYRQVKTLFTLSLVLFLYILWAIIGNFLFDNVIDFRIFLLAAVVVYLMQYLNAKNSSRYIVVIVPAVTAAVATYFIKGNGFWLDFIALVLMTLLFYKIEDEDINYYVYRARIKQMIYIMIALGIVIPMLNMELSKSILRFYIIFLMSTVLVQREARAYSYKLHTRKRVASNIAIILAMMALSWEKVFRALIAFIKILYVPINYVLEKIIFVLAFLIVRPLEGFVEYLRKLIEEMFKKRAGNVDGALVQTGKDPILINNEGGNFPAWLNPAIKVIILLVIIYIIFKLFQKQRLNADRAETELQSREKIERLKTRERKISSIIKDLFRSADNRTKVLNIFRKFEKVTFEKEIFKEHMTATQLTNVTKAFTDLKAVEGGVKAGSHPLDEMKNIYNEAKFSDHDIEADKATEIKEKYEKVKRNIKKD</sequence>
<feature type="transmembrane region" description="Helical" evidence="1">
    <location>
        <begin position="84"/>
        <end position="100"/>
    </location>
</feature>
<accession>A0ABQ5N383</accession>
<dbReference type="Proteomes" id="UP001208567">
    <property type="component" value="Unassembled WGS sequence"/>
</dbReference>
<feature type="transmembrane region" description="Helical" evidence="1">
    <location>
        <begin position="12"/>
        <end position="31"/>
    </location>
</feature>
<organism evidence="2 3">
    <name type="scientific">Clostridium omnivorum</name>
    <dbReference type="NCBI Taxonomy" id="1604902"/>
    <lineage>
        <taxon>Bacteria</taxon>
        <taxon>Bacillati</taxon>
        <taxon>Bacillota</taxon>
        <taxon>Clostridia</taxon>
        <taxon>Eubacteriales</taxon>
        <taxon>Clostridiaceae</taxon>
        <taxon>Clostridium</taxon>
    </lineage>
</organism>
<evidence type="ECO:0000256" key="1">
    <source>
        <dbReference type="SAM" id="Phobius"/>
    </source>
</evidence>
<evidence type="ECO:0000313" key="2">
    <source>
        <dbReference type="EMBL" id="GLC29677.1"/>
    </source>
</evidence>
<evidence type="ECO:0000313" key="3">
    <source>
        <dbReference type="Proteomes" id="UP001208567"/>
    </source>
</evidence>
<proteinExistence type="predicted"/>
<feature type="transmembrane region" description="Helical" evidence="1">
    <location>
        <begin position="174"/>
        <end position="198"/>
    </location>
</feature>
<dbReference type="RefSeq" id="WP_264848966.1">
    <property type="nucleotide sequence ID" value="NZ_BRXR01000001.1"/>
</dbReference>
<gene>
    <name evidence="2" type="ORF">bsdE14_10870</name>
</gene>
<feature type="transmembrane region" description="Helical" evidence="1">
    <location>
        <begin position="37"/>
        <end position="54"/>
    </location>
</feature>
<reference evidence="2 3" key="1">
    <citation type="journal article" date="2024" name="Int. J. Syst. Evol. Microbiol.">
        <title>Clostridium omnivorum sp. nov., isolated from anoxic soil under the treatment of reductive soil disinfestation.</title>
        <authorList>
            <person name="Ueki A."/>
            <person name="Tonouchi A."/>
            <person name="Kaku N."/>
            <person name="Honma S."/>
            <person name="Ueki K."/>
        </authorList>
    </citation>
    <scope>NUCLEOTIDE SEQUENCE [LARGE SCALE GENOMIC DNA]</scope>
    <source>
        <strain evidence="2 3">E14</strain>
    </source>
</reference>
<keyword evidence="1" id="KW-1133">Transmembrane helix</keyword>
<feature type="transmembrane region" description="Helical" evidence="1">
    <location>
        <begin position="267"/>
        <end position="286"/>
    </location>
</feature>
<keyword evidence="3" id="KW-1185">Reference proteome</keyword>
<keyword evidence="1" id="KW-0812">Transmembrane</keyword>
<feature type="transmembrane region" description="Helical" evidence="1">
    <location>
        <begin position="138"/>
        <end position="153"/>
    </location>
</feature>
<feature type="transmembrane region" description="Helical" evidence="1">
    <location>
        <begin position="112"/>
        <end position="132"/>
    </location>
</feature>
<feature type="transmembrane region" description="Helical" evidence="1">
    <location>
        <begin position="61"/>
        <end position="78"/>
    </location>
</feature>
<keyword evidence="1" id="KW-0472">Membrane</keyword>
<protein>
    <recommendedName>
        <fullName evidence="4">DUF4129 domain-containing protein</fullName>
    </recommendedName>
</protein>
<evidence type="ECO:0008006" key="4">
    <source>
        <dbReference type="Google" id="ProtNLM"/>
    </source>
</evidence>
<name>A0ABQ5N383_9CLOT</name>
<dbReference type="EMBL" id="BRXR01000001">
    <property type="protein sequence ID" value="GLC29677.1"/>
    <property type="molecule type" value="Genomic_DNA"/>
</dbReference>
<comment type="caution">
    <text evidence="2">The sequence shown here is derived from an EMBL/GenBank/DDBJ whole genome shotgun (WGS) entry which is preliminary data.</text>
</comment>